<accession>A0A1W0X6B1</accession>
<organism evidence="2 3">
    <name type="scientific">Hypsibius exemplaris</name>
    <name type="common">Freshwater tardigrade</name>
    <dbReference type="NCBI Taxonomy" id="2072580"/>
    <lineage>
        <taxon>Eukaryota</taxon>
        <taxon>Metazoa</taxon>
        <taxon>Ecdysozoa</taxon>
        <taxon>Tardigrada</taxon>
        <taxon>Eutardigrada</taxon>
        <taxon>Parachela</taxon>
        <taxon>Hypsibioidea</taxon>
        <taxon>Hypsibiidae</taxon>
        <taxon>Hypsibius</taxon>
    </lineage>
</organism>
<keyword evidence="3" id="KW-1185">Reference proteome</keyword>
<comment type="caution">
    <text evidence="2">The sequence shown here is derived from an EMBL/GenBank/DDBJ whole genome shotgun (WGS) entry which is preliminary data.</text>
</comment>
<protein>
    <submittedName>
        <fullName evidence="2">Uncharacterized protein</fullName>
    </submittedName>
</protein>
<keyword evidence="1" id="KW-1133">Transmembrane helix</keyword>
<keyword evidence="1" id="KW-0472">Membrane</keyword>
<evidence type="ECO:0000256" key="1">
    <source>
        <dbReference type="SAM" id="Phobius"/>
    </source>
</evidence>
<name>A0A1W0X6B1_HYPEX</name>
<dbReference type="Proteomes" id="UP000192578">
    <property type="component" value="Unassembled WGS sequence"/>
</dbReference>
<dbReference type="AlphaFoldDB" id="A0A1W0X6B1"/>
<keyword evidence="1" id="KW-0812">Transmembrane</keyword>
<proteinExistence type="predicted"/>
<reference evidence="3" key="1">
    <citation type="submission" date="2017-01" db="EMBL/GenBank/DDBJ databases">
        <title>Comparative genomics of anhydrobiosis in the tardigrade Hypsibius dujardini.</title>
        <authorList>
            <person name="Yoshida Y."/>
            <person name="Koutsovoulos G."/>
            <person name="Laetsch D."/>
            <person name="Stevens L."/>
            <person name="Kumar S."/>
            <person name="Horikawa D."/>
            <person name="Ishino K."/>
            <person name="Komine S."/>
            <person name="Tomita M."/>
            <person name="Blaxter M."/>
            <person name="Arakawa K."/>
        </authorList>
    </citation>
    <scope>NUCLEOTIDE SEQUENCE [LARGE SCALE GENOMIC DNA]</scope>
    <source>
        <strain evidence="3">Z151</strain>
    </source>
</reference>
<gene>
    <name evidence="2" type="ORF">BV898_03321</name>
</gene>
<sequence length="408" mass="46042">MERYTVAQMITLYFTVGLFSTIFGFPIQVFLSLLGFLTCFLLLENLDFTTIESLRDKKMNFPPTCPTEWRQVDPPLHHSYPVFRQEEPIMLHHQRPNRNYEEPNFQANRLAPSVFTAVPQHNYPKNVQTVRSRIRSNSHPGRGELLSLDFRDTIEALANIEGTIAFLSERDIVSGESNVIPAFQQGIKDNVSTISGKESVLRSSMTIISISNWKEQEEQVPENGMREQTQLQAELEESLSSYGVPDDDNFTCAINEQECPITPDKEPEASSGSGFAIMSHPKEQVLEEFELPAKPRSRLNSGVILCVPTESSRITADDTSRSNSSLAWEDVISNHNNNSFANRLSSLLRRKSHADGDTEVFVIDQPMEVPQQRQRASTMSATARMSGHYISNPVRSPSIQELIKSFSL</sequence>
<dbReference type="EMBL" id="MTYJ01000015">
    <property type="protein sequence ID" value="OQV22890.1"/>
    <property type="molecule type" value="Genomic_DNA"/>
</dbReference>
<evidence type="ECO:0000313" key="2">
    <source>
        <dbReference type="EMBL" id="OQV22890.1"/>
    </source>
</evidence>
<evidence type="ECO:0000313" key="3">
    <source>
        <dbReference type="Proteomes" id="UP000192578"/>
    </source>
</evidence>
<feature type="transmembrane region" description="Helical" evidence="1">
    <location>
        <begin position="12"/>
        <end position="43"/>
    </location>
</feature>